<dbReference type="GO" id="GO:0003677">
    <property type="term" value="F:DNA binding"/>
    <property type="evidence" value="ECO:0007669"/>
    <property type="project" value="UniProtKB-KW"/>
</dbReference>
<keyword evidence="8" id="KW-1185">Reference proteome</keyword>
<dbReference type="GO" id="GO:0000981">
    <property type="term" value="F:DNA-binding transcription factor activity, RNA polymerase II-specific"/>
    <property type="evidence" value="ECO:0007669"/>
    <property type="project" value="InterPro"/>
</dbReference>
<sequence>MLSTRLESDSRRRKVRKGTQSCWECKRRKVRCIFSSAEHAICNNCRRRGTACIGQELPDERPLSSSAEAVELKARLQRLEAFLEQSIHNARGEVIVEPPSSGAPTGRQDAQNPTPPGDTSTAPSQVSERSARKYDDVSRELIAAWPSENDLDTICGLPVGLSTPLYWAICTPYSGITGVEPPLPREMLQLPPPGSHPVLIARKLLVLGTFLQGVLPSTIRSLGSFEKTYRDIMTRVFDRATRLVTTNDELTGSAEGIECIMMEAMYQNYAGNLHRAWQATCRAAAVAQMLGLHRGLSSPSMKFLESETRARFRPEYICFRLVQMDRYLSLMLGLPQSSLESRFGTIKVAGVEHPMERMERIHCTIAGRILSRTDVEINDLAKVYEIDKLIQEAAAEMPPQWWLVPRFSDSAELLPDTMRIMDQFTHHHLLVRLHLPYMLRSSSDHLYDHCKITALNASREILSRFIIFRTSNPAHFYCRGTDFLAFVATTVMCLAHIDSRNKTPTNLGSPIMFLAHSRPADRGMMERTAEIIESMANASGTDPIATKLTRILRHLLVIEANAASGTVYSTSSCNADEGEHDGGLAQEGKGLRIHIPYFGTIHFEKGAISKSAQTEVENTGFIDPHQLAEQVDQHPTSHYPLASHMNDPIQFDQTLPELPIPLDFSHADENWDLQGIDIALFDSLFRGTGIDDDNQQTWIL</sequence>
<organism evidence="7 8">
    <name type="scientific">Aspergillus calidoustus</name>
    <dbReference type="NCBI Taxonomy" id="454130"/>
    <lineage>
        <taxon>Eukaryota</taxon>
        <taxon>Fungi</taxon>
        <taxon>Dikarya</taxon>
        <taxon>Ascomycota</taxon>
        <taxon>Pezizomycotina</taxon>
        <taxon>Eurotiomycetes</taxon>
        <taxon>Eurotiomycetidae</taxon>
        <taxon>Eurotiales</taxon>
        <taxon>Aspergillaceae</taxon>
        <taxon>Aspergillus</taxon>
        <taxon>Aspergillus subgen. Nidulantes</taxon>
    </lineage>
</organism>
<feature type="compositionally biased region" description="Polar residues" evidence="5">
    <location>
        <begin position="108"/>
        <end position="128"/>
    </location>
</feature>
<dbReference type="InterPro" id="IPR036864">
    <property type="entry name" value="Zn2-C6_fun-type_DNA-bd_sf"/>
</dbReference>
<dbReference type="PROSITE" id="PS50048">
    <property type="entry name" value="ZN2_CY6_FUNGAL_2"/>
    <property type="match status" value="1"/>
</dbReference>
<evidence type="ECO:0000256" key="3">
    <source>
        <dbReference type="ARBA" id="ARBA00023163"/>
    </source>
</evidence>
<keyword evidence="2" id="KW-0238">DNA-binding</keyword>
<accession>A0A0U5GRZ6</accession>
<evidence type="ECO:0000256" key="4">
    <source>
        <dbReference type="ARBA" id="ARBA00023242"/>
    </source>
</evidence>
<dbReference type="EMBL" id="CDMC01000006">
    <property type="protein sequence ID" value="CEN61259.1"/>
    <property type="molecule type" value="Genomic_DNA"/>
</dbReference>
<gene>
    <name evidence="7" type="ORF">ASPCAL07921</name>
</gene>
<evidence type="ECO:0000313" key="8">
    <source>
        <dbReference type="Proteomes" id="UP000054771"/>
    </source>
</evidence>
<name>A0A0U5GRZ6_ASPCI</name>
<evidence type="ECO:0000256" key="5">
    <source>
        <dbReference type="SAM" id="MobiDB-lite"/>
    </source>
</evidence>
<evidence type="ECO:0000259" key="6">
    <source>
        <dbReference type="PROSITE" id="PS50048"/>
    </source>
</evidence>
<evidence type="ECO:0000256" key="2">
    <source>
        <dbReference type="ARBA" id="ARBA00023125"/>
    </source>
</evidence>
<feature type="region of interest" description="Disordered" evidence="5">
    <location>
        <begin position="95"/>
        <end position="133"/>
    </location>
</feature>
<keyword evidence="4" id="KW-0539">Nucleus</keyword>
<dbReference type="InterPro" id="IPR001138">
    <property type="entry name" value="Zn2Cys6_DnaBD"/>
</dbReference>
<evidence type="ECO:0000313" key="7">
    <source>
        <dbReference type="EMBL" id="CEN61259.1"/>
    </source>
</evidence>
<protein>
    <recommendedName>
        <fullName evidence="6">Zn(2)-C6 fungal-type domain-containing protein</fullName>
    </recommendedName>
</protein>
<dbReference type="SUPFAM" id="SSF57701">
    <property type="entry name" value="Zn2/Cys6 DNA-binding domain"/>
    <property type="match status" value="1"/>
</dbReference>
<dbReference type="CDD" id="cd12148">
    <property type="entry name" value="fungal_TF_MHR"/>
    <property type="match status" value="1"/>
</dbReference>
<reference evidence="8" key="1">
    <citation type="journal article" date="2016" name="Genome Announc.">
        <title>Draft genome sequences of fungus Aspergillus calidoustus.</title>
        <authorList>
            <person name="Horn F."/>
            <person name="Linde J."/>
            <person name="Mattern D.J."/>
            <person name="Walther G."/>
            <person name="Guthke R."/>
            <person name="Scherlach K."/>
            <person name="Martin K."/>
            <person name="Brakhage A.A."/>
            <person name="Petzke L."/>
            <person name="Valiante V."/>
        </authorList>
    </citation>
    <scope>NUCLEOTIDE SEQUENCE [LARGE SCALE GENOMIC DNA]</scope>
    <source>
        <strain evidence="8">SF006504</strain>
    </source>
</reference>
<dbReference type="AlphaFoldDB" id="A0A0U5GRZ6"/>
<proteinExistence type="predicted"/>
<dbReference type="Gene3D" id="4.10.240.10">
    <property type="entry name" value="Zn(2)-C6 fungal-type DNA-binding domain"/>
    <property type="match status" value="1"/>
</dbReference>
<dbReference type="STRING" id="454130.A0A0U5GRZ6"/>
<dbReference type="PROSITE" id="PS00463">
    <property type="entry name" value="ZN2_CY6_FUNGAL_1"/>
    <property type="match status" value="1"/>
</dbReference>
<keyword evidence="1" id="KW-0805">Transcription regulation</keyword>
<dbReference type="Proteomes" id="UP000054771">
    <property type="component" value="Unassembled WGS sequence"/>
</dbReference>
<evidence type="ECO:0000256" key="1">
    <source>
        <dbReference type="ARBA" id="ARBA00023015"/>
    </source>
</evidence>
<dbReference type="GO" id="GO:0008270">
    <property type="term" value="F:zinc ion binding"/>
    <property type="evidence" value="ECO:0007669"/>
    <property type="project" value="InterPro"/>
</dbReference>
<dbReference type="CDD" id="cd00067">
    <property type="entry name" value="GAL4"/>
    <property type="match status" value="1"/>
</dbReference>
<dbReference type="PANTHER" id="PTHR47840">
    <property type="entry name" value="ZN(II)2CYS6 TRANSCRIPTION FACTOR (EUROFUNG)-RELATED"/>
    <property type="match status" value="1"/>
</dbReference>
<keyword evidence="3" id="KW-0804">Transcription</keyword>
<dbReference type="OMA" id="PAQWWIM"/>
<dbReference type="OrthoDB" id="5392779at2759"/>
<dbReference type="PANTHER" id="PTHR47840:SF1">
    <property type="entry name" value="ZN(II)2CYS6 TRANSCRIPTION FACTOR (EUROFUNG)"/>
    <property type="match status" value="1"/>
</dbReference>
<dbReference type="SMART" id="SM00066">
    <property type="entry name" value="GAL4"/>
    <property type="match status" value="1"/>
</dbReference>
<feature type="domain" description="Zn(2)-C6 fungal-type" evidence="6">
    <location>
        <begin position="21"/>
        <end position="52"/>
    </location>
</feature>